<gene>
    <name evidence="3" type="ORF">GCM10007860_28330</name>
</gene>
<dbReference type="EMBL" id="BSOZ01000058">
    <property type="protein sequence ID" value="GLS05676.1"/>
    <property type="molecule type" value="Genomic_DNA"/>
</dbReference>
<protein>
    <recommendedName>
        <fullName evidence="5">Lipoprotein</fullName>
    </recommendedName>
</protein>
<keyword evidence="4" id="KW-1185">Reference proteome</keyword>
<evidence type="ECO:0000256" key="2">
    <source>
        <dbReference type="SAM" id="SignalP"/>
    </source>
</evidence>
<comment type="caution">
    <text evidence="3">The sequence shown here is derived from an EMBL/GenBank/DDBJ whole genome shotgun (WGS) entry which is preliminary data.</text>
</comment>
<feature type="signal peptide" evidence="2">
    <location>
        <begin position="1"/>
        <end position="20"/>
    </location>
</feature>
<dbReference type="PROSITE" id="PS51257">
    <property type="entry name" value="PROKAR_LIPOPROTEIN"/>
    <property type="match status" value="1"/>
</dbReference>
<dbReference type="Proteomes" id="UP001156836">
    <property type="component" value="Unassembled WGS sequence"/>
</dbReference>
<proteinExistence type="predicted"/>
<evidence type="ECO:0000313" key="4">
    <source>
        <dbReference type="Proteomes" id="UP001156836"/>
    </source>
</evidence>
<evidence type="ECO:0008006" key="5">
    <source>
        <dbReference type="Google" id="ProtNLM"/>
    </source>
</evidence>
<evidence type="ECO:0000256" key="1">
    <source>
        <dbReference type="SAM" id="MobiDB-lite"/>
    </source>
</evidence>
<keyword evidence="2" id="KW-0732">Signal</keyword>
<feature type="region of interest" description="Disordered" evidence="1">
    <location>
        <begin position="24"/>
        <end position="45"/>
    </location>
</feature>
<dbReference type="RefSeq" id="WP_157236240.1">
    <property type="nucleotide sequence ID" value="NZ_BSOZ01000058.1"/>
</dbReference>
<accession>A0ABQ6BVA1</accession>
<organism evidence="3 4">
    <name type="scientific">Chitiniphilus shinanonensis</name>
    <dbReference type="NCBI Taxonomy" id="553088"/>
    <lineage>
        <taxon>Bacteria</taxon>
        <taxon>Pseudomonadati</taxon>
        <taxon>Pseudomonadota</taxon>
        <taxon>Betaproteobacteria</taxon>
        <taxon>Neisseriales</taxon>
        <taxon>Chitinibacteraceae</taxon>
        <taxon>Chitiniphilus</taxon>
    </lineage>
</organism>
<feature type="chain" id="PRO_5045080290" description="Lipoprotein" evidence="2">
    <location>
        <begin position="21"/>
        <end position="265"/>
    </location>
</feature>
<reference evidence="4" key="1">
    <citation type="journal article" date="2019" name="Int. J. Syst. Evol. Microbiol.">
        <title>The Global Catalogue of Microorganisms (GCM) 10K type strain sequencing project: providing services to taxonomists for standard genome sequencing and annotation.</title>
        <authorList>
            <consortium name="The Broad Institute Genomics Platform"/>
            <consortium name="The Broad Institute Genome Sequencing Center for Infectious Disease"/>
            <person name="Wu L."/>
            <person name="Ma J."/>
        </authorList>
    </citation>
    <scope>NUCLEOTIDE SEQUENCE [LARGE SCALE GENOMIC DNA]</scope>
    <source>
        <strain evidence="4">NBRC 104970</strain>
    </source>
</reference>
<name>A0ABQ6BVA1_9NEIS</name>
<evidence type="ECO:0000313" key="3">
    <source>
        <dbReference type="EMBL" id="GLS05676.1"/>
    </source>
</evidence>
<sequence length="265" mass="27936">MKIARLIASGAVLAILAACGGGGGDSGSPNASEPGQPDEVIPTPTPVPDNGFVKSENMAYVLAGPNGGSYGGFDHTVPFVDGVYRDFYTIVFSDDTQVVQKFEAPAYAMGSFSNGSYTTYKDLTPVAIGADQRWYYVAYNRLESLPNTTAVFTCTGQFLESMNKGVKAHVTGQASLSLAAGVAAVNVQLSIAPENGTAPVDISATKSIPSSNVRYGQFLNNTIDKKFAGVALGKGVDNGYVIVTSWEMEESYLSWFKGAAVFDCR</sequence>